<evidence type="ECO:0000313" key="1">
    <source>
        <dbReference type="EMBL" id="VEB45572.1"/>
    </source>
</evidence>
<protein>
    <submittedName>
        <fullName evidence="1">Uncharacterized protein</fullName>
    </submittedName>
</protein>
<dbReference type="Proteomes" id="UP000275777">
    <property type="component" value="Chromosome"/>
</dbReference>
<dbReference type="EMBL" id="LR134182">
    <property type="protein sequence ID" value="VEB45572.1"/>
    <property type="molecule type" value="Genomic_DNA"/>
</dbReference>
<evidence type="ECO:0000313" key="2">
    <source>
        <dbReference type="Proteomes" id="UP000275777"/>
    </source>
</evidence>
<reference evidence="1 2" key="1">
    <citation type="submission" date="2018-12" db="EMBL/GenBank/DDBJ databases">
        <authorList>
            <consortium name="Pathogen Informatics"/>
        </authorList>
    </citation>
    <scope>NUCLEOTIDE SEQUENCE [LARGE SCALE GENOMIC DNA]</scope>
    <source>
        <strain evidence="1 2">NCTC9695</strain>
    </source>
</reference>
<accession>A0A447TL67</accession>
<gene>
    <name evidence="1" type="ORF">NCTC9695_06097</name>
</gene>
<sequence length="36" mass="4209">MVWRRLARYPAQSVWLEAYGGLPKYPEGVLFTRAII</sequence>
<dbReference type="AlphaFoldDB" id="A0A447TL67"/>
<organism evidence="1 2">
    <name type="scientific">Chromobacterium violaceum</name>
    <dbReference type="NCBI Taxonomy" id="536"/>
    <lineage>
        <taxon>Bacteria</taxon>
        <taxon>Pseudomonadati</taxon>
        <taxon>Pseudomonadota</taxon>
        <taxon>Betaproteobacteria</taxon>
        <taxon>Neisseriales</taxon>
        <taxon>Chromobacteriaceae</taxon>
        <taxon>Chromobacterium</taxon>
    </lineage>
</organism>
<proteinExistence type="predicted"/>
<name>A0A447TL67_CHRVL</name>